<reference evidence="2 3" key="1">
    <citation type="submission" date="2017-10" db="EMBL/GenBank/DDBJ databases">
        <title>Novel microbial diversity and functional potential in the marine mammal oral microbiome.</title>
        <authorList>
            <person name="Dudek N.K."/>
            <person name="Sun C.L."/>
            <person name="Burstein D."/>
            <person name="Kantor R.S."/>
            <person name="Aliaga Goltsman D.S."/>
            <person name="Bik E.M."/>
            <person name="Thomas B.C."/>
            <person name="Banfield J.F."/>
            <person name="Relman D.A."/>
        </authorList>
    </citation>
    <scope>NUCLEOTIDE SEQUENCE [LARGE SCALE GENOMIC DNA]</scope>
    <source>
        <strain evidence="2">DOLZORAL124_49_17</strain>
    </source>
</reference>
<protein>
    <recommendedName>
        <fullName evidence="4">DUF3100 domain-containing protein</fullName>
    </recommendedName>
</protein>
<dbReference type="Pfam" id="PF11299">
    <property type="entry name" value="DUF3100"/>
    <property type="match status" value="1"/>
</dbReference>
<keyword evidence="1" id="KW-1133">Transmembrane helix</keyword>
<feature type="transmembrane region" description="Helical" evidence="1">
    <location>
        <begin position="63"/>
        <end position="84"/>
    </location>
</feature>
<organism evidence="2 3">
    <name type="scientific">candidate division KSB3 bacterium</name>
    <dbReference type="NCBI Taxonomy" id="2044937"/>
    <lineage>
        <taxon>Bacteria</taxon>
        <taxon>candidate division KSB3</taxon>
    </lineage>
</organism>
<feature type="transmembrane region" description="Helical" evidence="1">
    <location>
        <begin position="105"/>
        <end position="124"/>
    </location>
</feature>
<evidence type="ECO:0000313" key="2">
    <source>
        <dbReference type="EMBL" id="PID56871.1"/>
    </source>
</evidence>
<evidence type="ECO:0008006" key="4">
    <source>
        <dbReference type="Google" id="ProtNLM"/>
    </source>
</evidence>
<feature type="transmembrane region" description="Helical" evidence="1">
    <location>
        <begin position="144"/>
        <end position="162"/>
    </location>
</feature>
<sequence>MNSECASLAQGGIIVNKTAQKADEEKQLIKIQGRGSVHLRLHLTVLVIAILCEWIGIHKFRIGPGSLVLLPMLYAVVIGILITPDVLGKKIDALKKIISAKECKLATALLGISLLPLGVKYGTLVGPNMPKILKAGPAFILQEFGNLGTIAIALPLALLLGLKREAIGGTVSICREATLGVVSEYYGIDSPEGRGVLGTYLTGTLLGTIFFGILGGLAPLTGLHPQALAMACGIGSASMMTAASSSLATAVPEMKDTILAYAATSNLLTGVTGMYMVLIFGLPLVNFLYRKLEPVLGRKQ</sequence>
<gene>
    <name evidence="2" type="ORF">CSB45_09400</name>
</gene>
<feature type="transmembrane region" description="Helical" evidence="1">
    <location>
        <begin position="267"/>
        <end position="289"/>
    </location>
</feature>
<dbReference type="EMBL" id="PDPS01000030">
    <property type="protein sequence ID" value="PID56871.1"/>
    <property type="molecule type" value="Genomic_DNA"/>
</dbReference>
<name>A0A2G6E543_9BACT</name>
<dbReference type="InterPro" id="IPR021450">
    <property type="entry name" value="DUF3100"/>
</dbReference>
<keyword evidence="1" id="KW-0812">Transmembrane</keyword>
<proteinExistence type="predicted"/>
<evidence type="ECO:0000256" key="1">
    <source>
        <dbReference type="SAM" id="Phobius"/>
    </source>
</evidence>
<dbReference type="AlphaFoldDB" id="A0A2G6E543"/>
<dbReference type="Proteomes" id="UP000229740">
    <property type="component" value="Unassembled WGS sequence"/>
</dbReference>
<feature type="transmembrane region" description="Helical" evidence="1">
    <location>
        <begin position="39"/>
        <end position="57"/>
    </location>
</feature>
<feature type="transmembrane region" description="Helical" evidence="1">
    <location>
        <begin position="200"/>
        <end position="220"/>
    </location>
</feature>
<comment type="caution">
    <text evidence="2">The sequence shown here is derived from an EMBL/GenBank/DDBJ whole genome shotgun (WGS) entry which is preliminary data.</text>
</comment>
<keyword evidence="1" id="KW-0472">Membrane</keyword>
<evidence type="ECO:0000313" key="3">
    <source>
        <dbReference type="Proteomes" id="UP000229740"/>
    </source>
</evidence>
<accession>A0A2G6E543</accession>